<organism evidence="9 10">
    <name type="scientific">Emiliania huxleyi (strain CCMP1516)</name>
    <dbReference type="NCBI Taxonomy" id="280463"/>
    <lineage>
        <taxon>Eukaryota</taxon>
        <taxon>Haptista</taxon>
        <taxon>Haptophyta</taxon>
        <taxon>Prymnesiophyceae</taxon>
        <taxon>Isochrysidales</taxon>
        <taxon>Noelaerhabdaceae</taxon>
        <taxon>Emiliania</taxon>
    </lineage>
</organism>
<evidence type="ECO:0000256" key="5">
    <source>
        <dbReference type="ARBA" id="ARBA00022695"/>
    </source>
</evidence>
<dbReference type="PROSITE" id="PS00489">
    <property type="entry name" value="RNA_POL_PHAGE_2"/>
    <property type="match status" value="1"/>
</dbReference>
<keyword evidence="6" id="KW-0804">Transcription</keyword>
<evidence type="ECO:0000313" key="9">
    <source>
        <dbReference type="EnsemblProtists" id="EOD05250"/>
    </source>
</evidence>
<dbReference type="GO" id="GO:0034245">
    <property type="term" value="C:mitochondrial DNA-directed RNA polymerase complex"/>
    <property type="evidence" value="ECO:0007669"/>
    <property type="project" value="TreeGrafter"/>
</dbReference>
<dbReference type="InterPro" id="IPR043502">
    <property type="entry name" value="DNA/RNA_pol_sf"/>
</dbReference>
<dbReference type="PaxDb" id="2903-EOD05250"/>
<keyword evidence="5" id="KW-0548">Nucleotidyltransferase</keyword>
<keyword evidence="10" id="KW-1185">Reference proteome</keyword>
<dbReference type="InterPro" id="IPR046950">
    <property type="entry name" value="DNA-dir_Rpol_C_phage-type"/>
</dbReference>
<dbReference type="Gene3D" id="1.10.287.280">
    <property type="match status" value="1"/>
</dbReference>
<dbReference type="PANTHER" id="PTHR10102:SF0">
    <property type="entry name" value="DNA-DIRECTED RNA POLYMERASE, MITOCHONDRIAL"/>
    <property type="match status" value="1"/>
</dbReference>
<dbReference type="GO" id="GO:0003899">
    <property type="term" value="F:DNA-directed RNA polymerase activity"/>
    <property type="evidence" value="ECO:0007669"/>
    <property type="project" value="UniProtKB-EC"/>
</dbReference>
<evidence type="ECO:0000256" key="6">
    <source>
        <dbReference type="ARBA" id="ARBA00023163"/>
    </source>
</evidence>
<dbReference type="PANTHER" id="PTHR10102">
    <property type="entry name" value="DNA-DIRECTED RNA POLYMERASE, MITOCHONDRIAL"/>
    <property type="match status" value="1"/>
</dbReference>
<dbReference type="Gene3D" id="1.10.150.20">
    <property type="entry name" value="5' to 3' exonuclease, C-terminal subdomain"/>
    <property type="match status" value="1"/>
</dbReference>
<evidence type="ECO:0000259" key="8">
    <source>
        <dbReference type="Pfam" id="PF00940"/>
    </source>
</evidence>
<evidence type="ECO:0000256" key="7">
    <source>
        <dbReference type="ARBA" id="ARBA00048552"/>
    </source>
</evidence>
<comment type="similarity">
    <text evidence="1">Belongs to the phage and mitochondrial RNA polymerase family.</text>
</comment>
<feature type="domain" description="DNA-directed RNA polymerase C-terminal" evidence="8">
    <location>
        <begin position="74"/>
        <end position="404"/>
    </location>
</feature>
<evidence type="ECO:0000256" key="3">
    <source>
        <dbReference type="ARBA" id="ARBA00022478"/>
    </source>
</evidence>
<dbReference type="eggNOG" id="KOG1038">
    <property type="taxonomic scope" value="Eukaryota"/>
</dbReference>
<dbReference type="InterPro" id="IPR002092">
    <property type="entry name" value="DNA-dir_Rpol_phage-type"/>
</dbReference>
<dbReference type="Pfam" id="PF00940">
    <property type="entry name" value="RNA_pol"/>
    <property type="match status" value="1"/>
</dbReference>
<keyword evidence="3" id="KW-0240">DNA-directed RNA polymerase</keyword>
<reference evidence="9" key="2">
    <citation type="submission" date="2024-10" db="UniProtKB">
        <authorList>
            <consortium name="EnsemblProtists"/>
        </authorList>
    </citation>
    <scope>IDENTIFICATION</scope>
</reference>
<dbReference type="EnsemblProtists" id="EOD05250">
    <property type="protein sequence ID" value="EOD05250"/>
    <property type="gene ID" value="EMIHUDRAFT_42597"/>
</dbReference>
<dbReference type="STRING" id="2903.R1CSH1"/>
<dbReference type="Proteomes" id="UP000013827">
    <property type="component" value="Unassembled WGS sequence"/>
</dbReference>
<dbReference type="RefSeq" id="XP_005757679.1">
    <property type="nucleotide sequence ID" value="XM_005757622.1"/>
</dbReference>
<sequence length="404" mass="44027">RQSRLVDKLNAEDHSLRCALQLKLGVARQLAGETFYFAYNLDFRGRAYPCSPHLSVVGDDLARGLLQLRAAPLHGVCWEQVHAASLYGHDKLPLHERAEWVDAQLASGRIAAVASAPLDEENRAWLLGAENPFQLYAVACDLAAAHASADPAAHLSAIPDGSCNGLQHYAALGRDEMGGRHVNLTPGERPADVYAGVLEVVKRKVAADAAEAEGEARELALQLDGRLVRKVVKQSVMTTVYGVTFVGMREQIERRLRELPELAAEVEAAAQPDRQYTRLASYLAKHTMSSLGEVFEPAMVAMEWLASCASAIGHEAGSPVEWTTPLGLPVVQPYHKPRRREIRTVLQRLTLSDMGTSDDEPVDVRRQVMGIPPNYVHSLDSSHMLMTASAAREAGIAFAAVHDS</sequence>
<proteinExistence type="inferred from homology"/>
<dbReference type="HOGENOM" id="CLU_003364_3_1_1"/>
<dbReference type="GO" id="GO:0006390">
    <property type="term" value="P:mitochondrial transcription"/>
    <property type="evidence" value="ECO:0007669"/>
    <property type="project" value="TreeGrafter"/>
</dbReference>
<accession>A0A0D3I1W5</accession>
<name>A0A0D3I1W5_EMIH1</name>
<dbReference type="EC" id="2.7.7.6" evidence="2"/>
<dbReference type="GeneID" id="17251597"/>
<comment type="catalytic activity">
    <reaction evidence="7">
        <text>RNA(n) + a ribonucleoside 5'-triphosphate = RNA(n+1) + diphosphate</text>
        <dbReference type="Rhea" id="RHEA:21248"/>
        <dbReference type="Rhea" id="RHEA-COMP:14527"/>
        <dbReference type="Rhea" id="RHEA-COMP:17342"/>
        <dbReference type="ChEBI" id="CHEBI:33019"/>
        <dbReference type="ChEBI" id="CHEBI:61557"/>
        <dbReference type="ChEBI" id="CHEBI:140395"/>
        <dbReference type="EC" id="2.7.7.6"/>
    </reaction>
</comment>
<evidence type="ECO:0000256" key="1">
    <source>
        <dbReference type="ARBA" id="ARBA00009493"/>
    </source>
</evidence>
<dbReference type="OMA" id="ESETTIC"/>
<dbReference type="KEGG" id="ehx:EMIHUDRAFT_42597"/>
<dbReference type="GO" id="GO:0003677">
    <property type="term" value="F:DNA binding"/>
    <property type="evidence" value="ECO:0007669"/>
    <property type="project" value="InterPro"/>
</dbReference>
<evidence type="ECO:0000256" key="2">
    <source>
        <dbReference type="ARBA" id="ARBA00012418"/>
    </source>
</evidence>
<dbReference type="AlphaFoldDB" id="A0A0D3I1W5"/>
<protein>
    <recommendedName>
        <fullName evidence="2">DNA-directed RNA polymerase</fullName>
        <ecNumber evidence="2">2.7.7.6</ecNumber>
    </recommendedName>
</protein>
<evidence type="ECO:0000256" key="4">
    <source>
        <dbReference type="ARBA" id="ARBA00022679"/>
    </source>
</evidence>
<evidence type="ECO:0000313" key="10">
    <source>
        <dbReference type="Proteomes" id="UP000013827"/>
    </source>
</evidence>
<dbReference type="SUPFAM" id="SSF56672">
    <property type="entry name" value="DNA/RNA polymerases"/>
    <property type="match status" value="1"/>
</dbReference>
<keyword evidence="4" id="KW-0808">Transferase</keyword>
<reference evidence="10" key="1">
    <citation type="journal article" date="2013" name="Nature">
        <title>Pan genome of the phytoplankton Emiliania underpins its global distribution.</title>
        <authorList>
            <person name="Read B.A."/>
            <person name="Kegel J."/>
            <person name="Klute M.J."/>
            <person name="Kuo A."/>
            <person name="Lefebvre S.C."/>
            <person name="Maumus F."/>
            <person name="Mayer C."/>
            <person name="Miller J."/>
            <person name="Monier A."/>
            <person name="Salamov A."/>
            <person name="Young J."/>
            <person name="Aguilar M."/>
            <person name="Claverie J.M."/>
            <person name="Frickenhaus S."/>
            <person name="Gonzalez K."/>
            <person name="Herman E.K."/>
            <person name="Lin Y.C."/>
            <person name="Napier J."/>
            <person name="Ogata H."/>
            <person name="Sarno A.F."/>
            <person name="Shmutz J."/>
            <person name="Schroeder D."/>
            <person name="de Vargas C."/>
            <person name="Verret F."/>
            <person name="von Dassow P."/>
            <person name="Valentin K."/>
            <person name="Van de Peer Y."/>
            <person name="Wheeler G."/>
            <person name="Dacks J.B."/>
            <person name="Delwiche C.F."/>
            <person name="Dyhrman S.T."/>
            <person name="Glockner G."/>
            <person name="John U."/>
            <person name="Richards T."/>
            <person name="Worden A.Z."/>
            <person name="Zhang X."/>
            <person name="Grigoriev I.V."/>
            <person name="Allen A.E."/>
            <person name="Bidle K."/>
            <person name="Borodovsky M."/>
            <person name="Bowler C."/>
            <person name="Brownlee C."/>
            <person name="Cock J.M."/>
            <person name="Elias M."/>
            <person name="Gladyshev V.N."/>
            <person name="Groth M."/>
            <person name="Guda C."/>
            <person name="Hadaegh A."/>
            <person name="Iglesias-Rodriguez M.D."/>
            <person name="Jenkins J."/>
            <person name="Jones B.M."/>
            <person name="Lawson T."/>
            <person name="Leese F."/>
            <person name="Lindquist E."/>
            <person name="Lobanov A."/>
            <person name="Lomsadze A."/>
            <person name="Malik S.B."/>
            <person name="Marsh M.E."/>
            <person name="Mackinder L."/>
            <person name="Mock T."/>
            <person name="Mueller-Roeber B."/>
            <person name="Pagarete A."/>
            <person name="Parker M."/>
            <person name="Probert I."/>
            <person name="Quesneville H."/>
            <person name="Raines C."/>
            <person name="Rensing S.A."/>
            <person name="Riano-Pachon D.M."/>
            <person name="Richier S."/>
            <person name="Rokitta S."/>
            <person name="Shiraiwa Y."/>
            <person name="Soanes D.M."/>
            <person name="van der Giezen M."/>
            <person name="Wahlund T.M."/>
            <person name="Williams B."/>
            <person name="Wilson W."/>
            <person name="Wolfe G."/>
            <person name="Wurch L.L."/>
        </authorList>
    </citation>
    <scope>NUCLEOTIDE SEQUENCE</scope>
</reference>